<dbReference type="AlphaFoldDB" id="A0A0C9ZHZ3"/>
<keyword evidence="5" id="KW-1185">Reference proteome</keyword>
<evidence type="ECO:0000313" key="5">
    <source>
        <dbReference type="Proteomes" id="UP000054018"/>
    </source>
</evidence>
<dbReference type="GO" id="GO:0052689">
    <property type="term" value="F:carboxylic ester hydrolase activity"/>
    <property type="evidence" value="ECO:0007669"/>
    <property type="project" value="TreeGrafter"/>
</dbReference>
<name>A0A0C9ZHZ3_9AGAM</name>
<dbReference type="STRING" id="765257.A0A0C9ZHZ3"/>
<reference evidence="5" key="2">
    <citation type="submission" date="2015-01" db="EMBL/GenBank/DDBJ databases">
        <title>Evolutionary Origins and Diversification of the Mycorrhizal Mutualists.</title>
        <authorList>
            <consortium name="DOE Joint Genome Institute"/>
            <consortium name="Mycorrhizal Genomics Consortium"/>
            <person name="Kohler A."/>
            <person name="Kuo A."/>
            <person name="Nagy L.G."/>
            <person name="Floudas D."/>
            <person name="Copeland A."/>
            <person name="Barry K.W."/>
            <person name="Cichocki N."/>
            <person name="Veneault-Fourrey C."/>
            <person name="LaButti K."/>
            <person name="Lindquist E.A."/>
            <person name="Lipzen A."/>
            <person name="Lundell T."/>
            <person name="Morin E."/>
            <person name="Murat C."/>
            <person name="Riley R."/>
            <person name="Ohm R."/>
            <person name="Sun H."/>
            <person name="Tunlid A."/>
            <person name="Henrissat B."/>
            <person name="Grigoriev I.V."/>
            <person name="Hibbett D.S."/>
            <person name="Martin F."/>
        </authorList>
    </citation>
    <scope>NUCLEOTIDE SEQUENCE [LARGE SCALE GENOMIC DNA]</scope>
    <source>
        <strain evidence="5">441</strain>
    </source>
</reference>
<accession>A0A0C9ZHZ3</accession>
<dbReference type="InterPro" id="IPR029058">
    <property type="entry name" value="AB_hydrolase_fold"/>
</dbReference>
<evidence type="ECO:0000256" key="2">
    <source>
        <dbReference type="ARBA" id="ARBA00022801"/>
    </source>
</evidence>
<proteinExistence type="inferred from homology"/>
<dbReference type="HOGENOM" id="CLU_020336_53_0_1"/>
<feature type="domain" description="AB hydrolase-1" evidence="3">
    <location>
        <begin position="66"/>
        <end position="157"/>
    </location>
</feature>
<organism evidence="4 5">
    <name type="scientific">Pisolithus microcarpus 441</name>
    <dbReference type="NCBI Taxonomy" id="765257"/>
    <lineage>
        <taxon>Eukaryota</taxon>
        <taxon>Fungi</taxon>
        <taxon>Dikarya</taxon>
        <taxon>Basidiomycota</taxon>
        <taxon>Agaricomycotina</taxon>
        <taxon>Agaricomycetes</taxon>
        <taxon>Agaricomycetidae</taxon>
        <taxon>Boletales</taxon>
        <taxon>Sclerodermatineae</taxon>
        <taxon>Pisolithaceae</taxon>
        <taxon>Pisolithus</taxon>
    </lineage>
</organism>
<reference evidence="4 5" key="1">
    <citation type="submission" date="2014-04" db="EMBL/GenBank/DDBJ databases">
        <authorList>
            <consortium name="DOE Joint Genome Institute"/>
            <person name="Kuo A."/>
            <person name="Kohler A."/>
            <person name="Costa M.D."/>
            <person name="Nagy L.G."/>
            <person name="Floudas D."/>
            <person name="Copeland A."/>
            <person name="Barry K.W."/>
            <person name="Cichocki N."/>
            <person name="Veneault-Fourrey C."/>
            <person name="LaButti K."/>
            <person name="Lindquist E.A."/>
            <person name="Lipzen A."/>
            <person name="Lundell T."/>
            <person name="Morin E."/>
            <person name="Murat C."/>
            <person name="Sun H."/>
            <person name="Tunlid A."/>
            <person name="Henrissat B."/>
            <person name="Grigoriev I.V."/>
            <person name="Hibbett D.S."/>
            <person name="Martin F."/>
            <person name="Nordberg H.P."/>
            <person name="Cantor M.N."/>
            <person name="Hua S.X."/>
        </authorList>
    </citation>
    <scope>NUCLEOTIDE SEQUENCE [LARGE SCALE GENOMIC DNA]</scope>
    <source>
        <strain evidence="4 5">441</strain>
    </source>
</reference>
<dbReference type="OrthoDB" id="8119704at2759"/>
<dbReference type="PANTHER" id="PTHR46118:SF4">
    <property type="entry name" value="PROTEIN ABHD11"/>
    <property type="match status" value="1"/>
</dbReference>
<dbReference type="InterPro" id="IPR000073">
    <property type="entry name" value="AB_hydrolase_1"/>
</dbReference>
<dbReference type="GO" id="GO:0005739">
    <property type="term" value="C:mitochondrion"/>
    <property type="evidence" value="ECO:0007669"/>
    <property type="project" value="TreeGrafter"/>
</dbReference>
<evidence type="ECO:0000256" key="1">
    <source>
        <dbReference type="ARBA" id="ARBA00008645"/>
    </source>
</evidence>
<dbReference type="Proteomes" id="UP000054018">
    <property type="component" value="Unassembled WGS sequence"/>
</dbReference>
<keyword evidence="2" id="KW-0378">Hydrolase</keyword>
<dbReference type="PANTHER" id="PTHR46118">
    <property type="entry name" value="PROTEIN ABHD11"/>
    <property type="match status" value="1"/>
</dbReference>
<gene>
    <name evidence="4" type="ORF">PISMIDRAFT_90502</name>
</gene>
<evidence type="ECO:0000259" key="3">
    <source>
        <dbReference type="Pfam" id="PF00561"/>
    </source>
</evidence>
<evidence type="ECO:0000313" key="4">
    <source>
        <dbReference type="EMBL" id="KIK28871.1"/>
    </source>
</evidence>
<dbReference type="FunFam" id="3.40.50.1820:FF:000039">
    <property type="entry name" value="Esterase ybfF"/>
    <property type="match status" value="1"/>
</dbReference>
<dbReference type="Gene3D" id="3.40.50.1820">
    <property type="entry name" value="alpha/beta hydrolase"/>
    <property type="match status" value="1"/>
</dbReference>
<dbReference type="EMBL" id="KN833691">
    <property type="protein sequence ID" value="KIK28871.1"/>
    <property type="molecule type" value="Genomic_DNA"/>
</dbReference>
<sequence>MLLQSRRNCGRLTSTFRLFQSTVRSRVIKAVATECLASGRPLSGLSSVPLAYDEYIPPNGNATDGPLVILHGLFGSKRNWQSLSKAFVRDLQRPVYALDLRNHGSSPHSRPMTYLHMAADVLGFMQKLSLSNVSLLGHSMGGKVAMTLALHPETPADMLTKVVVSDIAPVRAKISEDTILHIKGMETIESSGITTRKEADEILGGYEKDPLVRAFLLTNLDANSRSTALRFKIPIDILKEGRPDVENFPWAPGERSFHGHTLFVKGTKSKYINRDNIPIIQEFFPSATIRELDTGHWVHSEKPNEFRRLVTDFISGASV</sequence>
<comment type="similarity">
    <text evidence="1">Belongs to the AB hydrolase superfamily.</text>
</comment>
<dbReference type="Pfam" id="PF00561">
    <property type="entry name" value="Abhydrolase_1"/>
    <property type="match status" value="1"/>
</dbReference>
<protein>
    <recommendedName>
        <fullName evidence="3">AB hydrolase-1 domain-containing protein</fullName>
    </recommendedName>
</protein>
<dbReference type="SUPFAM" id="SSF53474">
    <property type="entry name" value="alpha/beta-Hydrolases"/>
    <property type="match status" value="1"/>
</dbReference>